<name>A0AAV1DPZ7_OLDCO</name>
<dbReference type="SUPFAM" id="SSF81383">
    <property type="entry name" value="F-box domain"/>
    <property type="match status" value="1"/>
</dbReference>
<feature type="domain" description="F-box" evidence="1">
    <location>
        <begin position="21"/>
        <end position="68"/>
    </location>
</feature>
<dbReference type="PANTHER" id="PTHR31672">
    <property type="entry name" value="BNACNNG10540D PROTEIN"/>
    <property type="match status" value="1"/>
</dbReference>
<sequence length="390" mass="44252">MSFSPQVVGPIDLPASIFVVTEVMSLLPEDILLEILSRLPGKALFRCKSVCKLWRALISNPSFVLSAAGRERAINGFSPYGMKSMNFCSIDDDLTVVKLPNPTGKVPSDYDKFRFLGSCDGLILFYADESIYLWNPLTSCCRELTQLGALAHRLQAPSLCRATLSGFCFDKASNDYKLVVVTPPFSRYCRLFDQCVFVASLKKREVCMDIRFPYDFGFFNGDSGYMGALVSGHLHWLVHKQKQDHEQVIIYFDQERNQFREMPMPIDHEHGFRYVGLTNLYGCLSVSRATRLFGHGDRGFSGYDDDFLIMREYGDNLSWTKLLTMNGCLVPLHTRISNKLVLITYDHSLYSYNFESKSCQKMEILRNHEARAGPLMFTESLASVDAILQA</sequence>
<evidence type="ECO:0000313" key="3">
    <source>
        <dbReference type="Proteomes" id="UP001161247"/>
    </source>
</evidence>
<dbReference type="NCBIfam" id="TIGR01640">
    <property type="entry name" value="F_box_assoc_1"/>
    <property type="match status" value="1"/>
</dbReference>
<proteinExistence type="predicted"/>
<evidence type="ECO:0000259" key="1">
    <source>
        <dbReference type="PROSITE" id="PS50181"/>
    </source>
</evidence>
<accession>A0AAV1DPZ7</accession>
<dbReference type="PROSITE" id="PS50181">
    <property type="entry name" value="FBOX"/>
    <property type="match status" value="1"/>
</dbReference>
<dbReference type="AlphaFoldDB" id="A0AAV1DPZ7"/>
<organism evidence="2 3">
    <name type="scientific">Oldenlandia corymbosa var. corymbosa</name>
    <dbReference type="NCBI Taxonomy" id="529605"/>
    <lineage>
        <taxon>Eukaryota</taxon>
        <taxon>Viridiplantae</taxon>
        <taxon>Streptophyta</taxon>
        <taxon>Embryophyta</taxon>
        <taxon>Tracheophyta</taxon>
        <taxon>Spermatophyta</taxon>
        <taxon>Magnoliopsida</taxon>
        <taxon>eudicotyledons</taxon>
        <taxon>Gunneridae</taxon>
        <taxon>Pentapetalae</taxon>
        <taxon>asterids</taxon>
        <taxon>lamiids</taxon>
        <taxon>Gentianales</taxon>
        <taxon>Rubiaceae</taxon>
        <taxon>Rubioideae</taxon>
        <taxon>Spermacoceae</taxon>
        <taxon>Hedyotis-Oldenlandia complex</taxon>
        <taxon>Oldenlandia</taxon>
    </lineage>
</organism>
<dbReference type="Pfam" id="PF00646">
    <property type="entry name" value="F-box"/>
    <property type="match status" value="1"/>
</dbReference>
<gene>
    <name evidence="2" type="ORF">OLC1_LOCUS17714</name>
</gene>
<dbReference type="PANTHER" id="PTHR31672:SF13">
    <property type="entry name" value="F-BOX PROTEIN CPR30-LIKE"/>
    <property type="match status" value="1"/>
</dbReference>
<dbReference type="CDD" id="cd22157">
    <property type="entry name" value="F-box_AtFBW1-like"/>
    <property type="match status" value="1"/>
</dbReference>
<dbReference type="Proteomes" id="UP001161247">
    <property type="component" value="Chromosome 6"/>
</dbReference>
<dbReference type="InterPro" id="IPR017451">
    <property type="entry name" value="F-box-assoc_interact_dom"/>
</dbReference>
<reference evidence="2" key="1">
    <citation type="submission" date="2023-03" db="EMBL/GenBank/DDBJ databases">
        <authorList>
            <person name="Julca I."/>
        </authorList>
    </citation>
    <scope>NUCLEOTIDE SEQUENCE</scope>
</reference>
<dbReference type="Gene3D" id="1.20.1280.50">
    <property type="match status" value="1"/>
</dbReference>
<evidence type="ECO:0000313" key="2">
    <source>
        <dbReference type="EMBL" id="CAI9109946.1"/>
    </source>
</evidence>
<protein>
    <submittedName>
        <fullName evidence="2">OLC1v1009889C1</fullName>
    </submittedName>
</protein>
<dbReference type="InterPro" id="IPR001810">
    <property type="entry name" value="F-box_dom"/>
</dbReference>
<dbReference type="InterPro" id="IPR006527">
    <property type="entry name" value="F-box-assoc_dom_typ1"/>
</dbReference>
<dbReference type="InterPro" id="IPR036047">
    <property type="entry name" value="F-box-like_dom_sf"/>
</dbReference>
<dbReference type="EMBL" id="OX459123">
    <property type="protein sequence ID" value="CAI9109946.1"/>
    <property type="molecule type" value="Genomic_DNA"/>
</dbReference>
<keyword evidence="3" id="KW-1185">Reference proteome</keyword>
<dbReference type="InterPro" id="IPR050796">
    <property type="entry name" value="SCF_F-box_component"/>
</dbReference>
<dbReference type="Pfam" id="PF07734">
    <property type="entry name" value="FBA_1"/>
    <property type="match status" value="1"/>
</dbReference>
<dbReference type="SMART" id="SM00256">
    <property type="entry name" value="FBOX"/>
    <property type="match status" value="1"/>
</dbReference>